<dbReference type="Pfam" id="PF00300">
    <property type="entry name" value="His_Phos_1"/>
    <property type="match status" value="1"/>
</dbReference>
<evidence type="ECO:0000313" key="2">
    <source>
        <dbReference type="Proteomes" id="UP000287447"/>
    </source>
</evidence>
<gene>
    <name evidence="1" type="ORF">EOI86_08445</name>
</gene>
<dbReference type="OrthoDB" id="9781415at2"/>
<dbReference type="EMBL" id="SADE01000001">
    <property type="protein sequence ID" value="RVU39256.1"/>
    <property type="molecule type" value="Genomic_DNA"/>
</dbReference>
<organism evidence="1 2">
    <name type="scientific">Hwanghaeella grinnelliae</name>
    <dbReference type="NCBI Taxonomy" id="2500179"/>
    <lineage>
        <taxon>Bacteria</taxon>
        <taxon>Pseudomonadati</taxon>
        <taxon>Pseudomonadota</taxon>
        <taxon>Alphaproteobacteria</taxon>
        <taxon>Rhodospirillales</taxon>
        <taxon>Rhodospirillaceae</taxon>
        <taxon>Hwanghaeella</taxon>
    </lineage>
</organism>
<sequence length="234" mass="25429">MSLPGTKNRRRIFLMRHGEVDYRGPDGKLVNPKLVTLTEYGIGQAKAASAMMSGVQIDRAVCSGLPRTRMTAELVLDGQGAALEEDQGFLEIRGGRVSSVPEADRAKTFIKTLDQAHLPGARFAGGDEFAPFYDRVTCAFRNLAVDGAWRRMLLVAHDGVNRAILSWVSGAGLAGLKAFEQDMGCVNIVDFDVEGGVVTGAYIKATNITPYNYVKTGLYQTSFEQVFKPIFGDT</sequence>
<dbReference type="SUPFAM" id="SSF53254">
    <property type="entry name" value="Phosphoglycerate mutase-like"/>
    <property type="match status" value="1"/>
</dbReference>
<dbReference type="InterPro" id="IPR013078">
    <property type="entry name" value="His_Pase_superF_clade-1"/>
</dbReference>
<dbReference type="PANTHER" id="PTHR48100">
    <property type="entry name" value="BROAD-SPECIFICITY PHOSPHATASE YOR283W-RELATED"/>
    <property type="match status" value="1"/>
</dbReference>
<name>A0A3S2VQG8_9PROT</name>
<evidence type="ECO:0000313" key="1">
    <source>
        <dbReference type="EMBL" id="RVU39256.1"/>
    </source>
</evidence>
<dbReference type="InterPro" id="IPR050275">
    <property type="entry name" value="PGM_Phosphatase"/>
</dbReference>
<keyword evidence="2" id="KW-1185">Reference proteome</keyword>
<dbReference type="Proteomes" id="UP000287447">
    <property type="component" value="Unassembled WGS sequence"/>
</dbReference>
<dbReference type="SMART" id="SM00855">
    <property type="entry name" value="PGAM"/>
    <property type="match status" value="1"/>
</dbReference>
<proteinExistence type="predicted"/>
<reference evidence="2" key="1">
    <citation type="submission" date="2019-01" db="EMBL/GenBank/DDBJ databases">
        <title>Gri0909 isolated from a small marine red alga.</title>
        <authorList>
            <person name="Kim J."/>
            <person name="Jeong S.E."/>
            <person name="Jeon C.O."/>
        </authorList>
    </citation>
    <scope>NUCLEOTIDE SEQUENCE [LARGE SCALE GENOMIC DNA]</scope>
    <source>
        <strain evidence="2">Gri0909</strain>
    </source>
</reference>
<dbReference type="GO" id="GO:0016791">
    <property type="term" value="F:phosphatase activity"/>
    <property type="evidence" value="ECO:0007669"/>
    <property type="project" value="TreeGrafter"/>
</dbReference>
<accession>A0A3S2VQG8</accession>
<dbReference type="Gene3D" id="3.40.50.1240">
    <property type="entry name" value="Phosphoglycerate mutase-like"/>
    <property type="match status" value="1"/>
</dbReference>
<dbReference type="RefSeq" id="WP_127764627.1">
    <property type="nucleotide sequence ID" value="NZ_SADE01000001.1"/>
</dbReference>
<protein>
    <submittedName>
        <fullName evidence="1">Histidine phosphatase family protein</fullName>
    </submittedName>
</protein>
<dbReference type="InterPro" id="IPR029033">
    <property type="entry name" value="His_PPase_superfam"/>
</dbReference>
<comment type="caution">
    <text evidence="1">The sequence shown here is derived from an EMBL/GenBank/DDBJ whole genome shotgun (WGS) entry which is preliminary data.</text>
</comment>
<dbReference type="AlphaFoldDB" id="A0A3S2VQG8"/>
<dbReference type="CDD" id="cd07067">
    <property type="entry name" value="HP_PGM_like"/>
    <property type="match status" value="1"/>
</dbReference>